<dbReference type="EMBL" id="CP007726">
    <property type="protein sequence ID" value="AJE18377.1"/>
    <property type="molecule type" value="Genomic_DNA"/>
</dbReference>
<reference evidence="1 4" key="3">
    <citation type="journal article" date="2015" name="PLoS Genet.">
        <title>Common Cell Shape Evolution of Two Nasopharyngeal Pathogens.</title>
        <authorList>
            <person name="Veyrier F.J."/>
            <person name="Biais N."/>
            <person name="Morales P."/>
            <person name="Belkacem N."/>
            <person name="Guilhen C."/>
            <person name="Ranjeva S."/>
            <person name="Sismeiro O."/>
            <person name="Pehau-Arnaudet G."/>
            <person name="Rocha E.P."/>
            <person name="Werts C."/>
            <person name="Taha M.K."/>
            <person name="Boneca I.G."/>
        </authorList>
    </citation>
    <scope>NUCLEOTIDE SEQUENCE [LARGE SCALE GENOMIC DNA]</scope>
    <source>
        <strain evidence="1 4">ATCC 29315</strain>
    </source>
</reference>
<evidence type="ECO:0000313" key="4">
    <source>
        <dbReference type="Proteomes" id="UP000031392"/>
    </source>
</evidence>
<protein>
    <submittedName>
        <fullName evidence="2">Uncharacterized protein</fullName>
    </submittedName>
</protein>
<evidence type="ECO:0000313" key="3">
    <source>
        <dbReference type="Proteomes" id="UP000005536"/>
    </source>
</evidence>
<reference evidence="4" key="2">
    <citation type="submission" date="2014-05" db="EMBL/GenBank/DDBJ databases">
        <title>Complete Genome sequence of Neisseria elongata subsp. glycolytica.</title>
        <authorList>
            <person name="Veyrier F.J."/>
            <person name="Taha M.-K."/>
        </authorList>
    </citation>
    <scope>NUCLEOTIDE SEQUENCE [LARGE SCALE GENOMIC DNA]</scope>
    <source>
        <strain evidence="4">ATCC 29315</strain>
    </source>
</reference>
<dbReference type="Proteomes" id="UP000005536">
    <property type="component" value="Unassembled WGS sequence"/>
</dbReference>
<dbReference type="PATRIC" id="fig|546263.7.peg.1143"/>
<evidence type="ECO:0000313" key="1">
    <source>
        <dbReference type="EMBL" id="AJE18377.1"/>
    </source>
</evidence>
<dbReference type="Proteomes" id="UP000031392">
    <property type="component" value="Chromosome"/>
</dbReference>
<sequence>MVGGRDGKLGGWDLQQYLLIWVFEFCFKEFVVEFAGIDDKGLFFKELAEEVRQAAQEAFFDDRNLWTISRTAAYLGYSPRYFKRSIATLKGFPAPIVLPTAARGGDERYEPREVKEWARRQRK</sequence>
<reference evidence="2 3" key="1">
    <citation type="submission" date="2010-02" db="EMBL/GenBank/DDBJ databases">
        <authorList>
            <person name="Weinstock G."/>
            <person name="Sodergren E."/>
            <person name="Clifton S."/>
            <person name="Fulton L."/>
            <person name="Fulton B."/>
            <person name="Courtney L."/>
            <person name="Fronick C."/>
            <person name="Harrison M."/>
            <person name="Strong C."/>
            <person name="Farmer C."/>
            <person name="Delahaunty K."/>
            <person name="Markovic C."/>
            <person name="Hall O."/>
            <person name="Minx P."/>
            <person name="Tomlinson C."/>
            <person name="Mitreva M."/>
            <person name="Nelson J."/>
            <person name="Hou S."/>
            <person name="Wollam A."/>
            <person name="Pepin K.H."/>
            <person name="Johnson M."/>
            <person name="Bhonagiri V."/>
            <person name="Zhang X."/>
            <person name="Suruliraj S."/>
            <person name="Warren W."/>
            <person name="Chinwalla A."/>
            <person name="Mardis E.R."/>
            <person name="Wilson R.K."/>
        </authorList>
    </citation>
    <scope>NUCLEOTIDE SEQUENCE [LARGE SCALE GENOMIC DNA]</scope>
    <source>
        <strain evidence="2 3">ATCC 29315</strain>
    </source>
</reference>
<dbReference type="HOGENOM" id="CLU_2012822_0_0_4"/>
<gene>
    <name evidence="2" type="ORF">NEIELOOT_02735</name>
    <name evidence="1" type="ORF">NELON_05365</name>
</gene>
<dbReference type="KEGG" id="nel:NELON_05365"/>
<dbReference type="AlphaFoldDB" id="D4DUH4"/>
<evidence type="ECO:0000313" key="2">
    <source>
        <dbReference type="EMBL" id="EFE48757.1"/>
    </source>
</evidence>
<dbReference type="EMBL" id="ADBF01000253">
    <property type="protein sequence ID" value="EFE48757.1"/>
    <property type="molecule type" value="Genomic_DNA"/>
</dbReference>
<proteinExistence type="predicted"/>
<accession>D4DUH4</accession>
<organism evidence="2 3">
    <name type="scientific">Neisseria elongata subsp. glycolytica ATCC 29315</name>
    <dbReference type="NCBI Taxonomy" id="546263"/>
    <lineage>
        <taxon>Bacteria</taxon>
        <taxon>Pseudomonadati</taxon>
        <taxon>Pseudomonadota</taxon>
        <taxon>Betaproteobacteria</taxon>
        <taxon>Neisseriales</taxon>
        <taxon>Neisseriaceae</taxon>
        <taxon>Neisseria</taxon>
    </lineage>
</organism>
<name>D4DUH4_NEIEG</name>
<keyword evidence="4" id="KW-1185">Reference proteome</keyword>